<name>S0N8D0_9ENTE</name>
<gene>
    <name evidence="1" type="ORF">OMQ_02006</name>
</gene>
<comment type="caution">
    <text evidence="1">The sequence shown here is derived from an EMBL/GenBank/DDBJ whole genome shotgun (WGS) entry which is preliminary data.</text>
</comment>
<dbReference type="RefSeq" id="WP_016175775.1">
    <property type="nucleotide sequence ID" value="NZ_KE136389.1"/>
</dbReference>
<evidence type="ECO:0000313" key="1">
    <source>
        <dbReference type="EMBL" id="EOT28091.1"/>
    </source>
</evidence>
<keyword evidence="2" id="KW-1185">Reference proteome</keyword>
<dbReference type="Proteomes" id="UP000014136">
    <property type="component" value="Unassembled WGS sequence"/>
</dbReference>
<sequence>MYENFKTKVTLKKLSNELRLNTYWGSFPDTETFTSDLLGKYVTPEELPSFLQTLDICENGTQLCFTHTETNITKDDWRSKDYYFTIESNFEDFKQLLTEIVKSQSTDGTKCNLQTLLNQEVTFVAEAENNTIQSLLQMTVLNPTAVLTKYL</sequence>
<organism evidence="1 2">
    <name type="scientific">Enterococcus saccharolyticus subsp. saccharolyticus ATCC 43076</name>
    <dbReference type="NCBI Taxonomy" id="1139996"/>
    <lineage>
        <taxon>Bacteria</taxon>
        <taxon>Bacillati</taxon>
        <taxon>Bacillota</taxon>
        <taxon>Bacilli</taxon>
        <taxon>Lactobacillales</taxon>
        <taxon>Enterococcaceae</taxon>
        <taxon>Enterococcus</taxon>
    </lineage>
</organism>
<dbReference type="AlphaFoldDB" id="S0N8D0"/>
<evidence type="ECO:0000313" key="2">
    <source>
        <dbReference type="Proteomes" id="UP000014136"/>
    </source>
</evidence>
<accession>S0N8D0</accession>
<dbReference type="OrthoDB" id="9936801at2"/>
<protein>
    <submittedName>
        <fullName evidence="1">Uncharacterized protein</fullName>
    </submittedName>
</protein>
<dbReference type="PATRIC" id="fig|1139996.3.peg.1976"/>
<dbReference type="EMBL" id="AHYT01000009">
    <property type="protein sequence ID" value="EOT28091.1"/>
    <property type="molecule type" value="Genomic_DNA"/>
</dbReference>
<reference evidence="1 2" key="1">
    <citation type="submission" date="2013-03" db="EMBL/GenBank/DDBJ databases">
        <title>The Genome Sequence of Enterococcus saccharolyticus ATCC_43076 (Illumina only assembly).</title>
        <authorList>
            <consortium name="The Broad Institute Genomics Platform"/>
            <consortium name="The Broad Institute Genome Sequencing Center for Infectious Disease"/>
            <person name="Earl A."/>
            <person name="Russ C."/>
            <person name="Gilmore M."/>
            <person name="Surin D."/>
            <person name="Walker B."/>
            <person name="Young S."/>
            <person name="Zeng Q."/>
            <person name="Gargeya S."/>
            <person name="Fitzgerald M."/>
            <person name="Haas B."/>
            <person name="Abouelleil A."/>
            <person name="Allen A.W."/>
            <person name="Alvarado L."/>
            <person name="Arachchi H.M."/>
            <person name="Berlin A.M."/>
            <person name="Chapman S.B."/>
            <person name="Gainer-Dewar J."/>
            <person name="Goldberg J."/>
            <person name="Griggs A."/>
            <person name="Gujja S."/>
            <person name="Hansen M."/>
            <person name="Howarth C."/>
            <person name="Imamovic A."/>
            <person name="Ireland A."/>
            <person name="Larimer J."/>
            <person name="McCowan C."/>
            <person name="Murphy C."/>
            <person name="Pearson M."/>
            <person name="Poon T.W."/>
            <person name="Priest M."/>
            <person name="Roberts A."/>
            <person name="Saif S."/>
            <person name="Shea T."/>
            <person name="Sisk P."/>
            <person name="Sykes S."/>
            <person name="Wortman J."/>
            <person name="Nusbaum C."/>
            <person name="Birren B."/>
        </authorList>
    </citation>
    <scope>NUCLEOTIDE SEQUENCE [LARGE SCALE GENOMIC DNA]</scope>
    <source>
        <strain evidence="1 2">ATCC 43076</strain>
    </source>
</reference>
<dbReference type="HOGENOM" id="CLU_1728575_0_0_9"/>
<proteinExistence type="predicted"/>